<dbReference type="SMART" id="SM00409">
    <property type="entry name" value="IG"/>
    <property type="match status" value="1"/>
</dbReference>
<dbReference type="PANTHER" id="PTHR23267">
    <property type="entry name" value="IMMUNOGLOBULIN LIGHT CHAIN"/>
    <property type="match status" value="1"/>
</dbReference>
<keyword evidence="4" id="KW-1185">Reference proteome</keyword>
<dbReference type="AlphaFoldDB" id="A0A673FZ62"/>
<evidence type="ECO:0000256" key="1">
    <source>
        <dbReference type="SAM" id="SignalP"/>
    </source>
</evidence>
<feature type="chain" id="PRO_5025538886" description="Ig-like domain-containing protein" evidence="1">
    <location>
        <begin position="18"/>
        <end position="222"/>
    </location>
</feature>
<reference evidence="3" key="1">
    <citation type="submission" date="2025-08" db="UniProtKB">
        <authorList>
            <consortium name="Ensembl"/>
        </authorList>
    </citation>
    <scope>IDENTIFICATION</scope>
</reference>
<dbReference type="Ensembl" id="ENSSRHT00000008469.1">
    <property type="protein sequence ID" value="ENSSRHP00000008220.1"/>
    <property type="gene ID" value="ENSSRHG00000004785.1"/>
</dbReference>
<proteinExistence type="predicted"/>
<evidence type="ECO:0000313" key="3">
    <source>
        <dbReference type="Ensembl" id="ENSSRHP00000008220.1"/>
    </source>
</evidence>
<dbReference type="SMART" id="SM00406">
    <property type="entry name" value="IGv"/>
    <property type="match status" value="1"/>
</dbReference>
<dbReference type="Pfam" id="PF07686">
    <property type="entry name" value="V-set"/>
    <property type="match status" value="1"/>
</dbReference>
<dbReference type="InterPro" id="IPR036179">
    <property type="entry name" value="Ig-like_dom_sf"/>
</dbReference>
<dbReference type="Gene3D" id="2.60.40.10">
    <property type="entry name" value="Immunoglobulins"/>
    <property type="match status" value="1"/>
</dbReference>
<feature type="domain" description="Ig-like" evidence="2">
    <location>
        <begin position="29"/>
        <end position="142"/>
    </location>
</feature>
<dbReference type="InterPro" id="IPR007110">
    <property type="entry name" value="Ig-like_dom"/>
</dbReference>
<name>A0A673FZ62_9TELE</name>
<feature type="signal peptide" evidence="1">
    <location>
        <begin position="1"/>
        <end position="17"/>
    </location>
</feature>
<organism evidence="3 4">
    <name type="scientific">Sinocyclocheilus rhinocerous</name>
    <dbReference type="NCBI Taxonomy" id="307959"/>
    <lineage>
        <taxon>Eukaryota</taxon>
        <taxon>Metazoa</taxon>
        <taxon>Chordata</taxon>
        <taxon>Craniata</taxon>
        <taxon>Vertebrata</taxon>
        <taxon>Euteleostomi</taxon>
        <taxon>Actinopterygii</taxon>
        <taxon>Neopterygii</taxon>
        <taxon>Teleostei</taxon>
        <taxon>Ostariophysi</taxon>
        <taxon>Cypriniformes</taxon>
        <taxon>Cyprinidae</taxon>
        <taxon>Cyprininae</taxon>
        <taxon>Sinocyclocheilus</taxon>
    </lineage>
</organism>
<keyword evidence="1" id="KW-0732">Signal</keyword>
<dbReference type="Proteomes" id="UP000472270">
    <property type="component" value="Unassembled WGS sequence"/>
</dbReference>
<accession>A0A673FZ62</accession>
<sequence length="222" mass="25212">MSLIAIIIWALTTCTWSKYIEIHIISSVGQILTQSEDQTVNPDQTVTIHCNHKPAVNRLKKDTTLYCMSWYHQIPGEVPKLLVYYTSERASDVSSRFSGSESGNHMDFTLTISGVQPEDSGVYYCQSLHNKGVSGTTDLVFTQCKSIIQKPPWVRLGVTGKLYISLMYLIYTICKITAGAEKRTKTMIKYDTQALTKFVFNIINHTTQQYVFINFYSILILL</sequence>
<dbReference type="InterPro" id="IPR013106">
    <property type="entry name" value="Ig_V-set"/>
</dbReference>
<dbReference type="InterPro" id="IPR050150">
    <property type="entry name" value="IgV_Light_Chain"/>
</dbReference>
<protein>
    <recommendedName>
        <fullName evidence="2">Ig-like domain-containing protein</fullName>
    </recommendedName>
</protein>
<dbReference type="InterPro" id="IPR013783">
    <property type="entry name" value="Ig-like_fold"/>
</dbReference>
<dbReference type="PROSITE" id="PS50835">
    <property type="entry name" value="IG_LIKE"/>
    <property type="match status" value="1"/>
</dbReference>
<reference evidence="3" key="2">
    <citation type="submission" date="2025-09" db="UniProtKB">
        <authorList>
            <consortium name="Ensembl"/>
        </authorList>
    </citation>
    <scope>IDENTIFICATION</scope>
</reference>
<dbReference type="InterPro" id="IPR003599">
    <property type="entry name" value="Ig_sub"/>
</dbReference>
<dbReference type="SUPFAM" id="SSF48726">
    <property type="entry name" value="Immunoglobulin"/>
    <property type="match status" value="1"/>
</dbReference>
<evidence type="ECO:0000259" key="2">
    <source>
        <dbReference type="PROSITE" id="PS50835"/>
    </source>
</evidence>
<evidence type="ECO:0000313" key="4">
    <source>
        <dbReference type="Proteomes" id="UP000472270"/>
    </source>
</evidence>